<dbReference type="GO" id="GO:0005769">
    <property type="term" value="C:early endosome"/>
    <property type="evidence" value="ECO:0007669"/>
    <property type="project" value="TreeGrafter"/>
</dbReference>
<feature type="transmembrane region" description="Helical" evidence="9">
    <location>
        <begin position="315"/>
        <end position="338"/>
    </location>
</feature>
<dbReference type="PANTHER" id="PTHR45711:SF3">
    <property type="entry name" value="CLC CHANNEL"/>
    <property type="match status" value="1"/>
</dbReference>
<evidence type="ECO:0000256" key="7">
    <source>
        <dbReference type="ARBA" id="ARBA00023214"/>
    </source>
</evidence>
<feature type="transmembrane region" description="Helical" evidence="9">
    <location>
        <begin position="389"/>
        <end position="416"/>
    </location>
</feature>
<dbReference type="RefSeq" id="XP_064707051.1">
    <property type="nucleotide sequence ID" value="XM_064845506.1"/>
</dbReference>
<evidence type="ECO:0000259" key="11">
    <source>
        <dbReference type="PROSITE" id="PS51371"/>
    </source>
</evidence>
<proteinExistence type="inferred from homology"/>
<dbReference type="PANTHER" id="PTHR45711">
    <property type="entry name" value="CHLORIDE CHANNEL PROTEIN"/>
    <property type="match status" value="1"/>
</dbReference>
<feature type="transmembrane region" description="Helical" evidence="9">
    <location>
        <begin position="488"/>
        <end position="509"/>
    </location>
</feature>
<evidence type="ECO:0000256" key="3">
    <source>
        <dbReference type="ARBA" id="ARBA00022692"/>
    </source>
</evidence>
<dbReference type="Pfam" id="PF00654">
    <property type="entry name" value="Voltage_CLC"/>
    <property type="match status" value="1"/>
</dbReference>
<comment type="caution">
    <text evidence="12">The sequence shown here is derived from an EMBL/GenBank/DDBJ whole genome shotgun (WGS) entry which is preliminary data.</text>
</comment>
<feature type="region of interest" description="Disordered" evidence="10">
    <location>
        <begin position="201"/>
        <end position="222"/>
    </location>
</feature>
<reference evidence="12 13" key="1">
    <citation type="submission" date="2023-08" db="EMBL/GenBank/DDBJ databases">
        <title>Black Yeasts Isolated from many extreme environments.</title>
        <authorList>
            <person name="Coleine C."/>
            <person name="Stajich J.E."/>
            <person name="Selbmann L."/>
        </authorList>
    </citation>
    <scope>NUCLEOTIDE SEQUENCE [LARGE SCALE GENOMIC DNA]</scope>
    <source>
        <strain evidence="12 13">CCFEE 5792</strain>
    </source>
</reference>
<dbReference type="GO" id="GO:0005794">
    <property type="term" value="C:Golgi apparatus"/>
    <property type="evidence" value="ECO:0007669"/>
    <property type="project" value="TreeGrafter"/>
</dbReference>
<accession>A0AAV9NBT3</accession>
<dbReference type="GeneID" id="89970104"/>
<evidence type="ECO:0000313" key="13">
    <source>
        <dbReference type="Proteomes" id="UP001358417"/>
    </source>
</evidence>
<keyword evidence="7 9" id="KW-0868">Chloride</keyword>
<evidence type="ECO:0000256" key="4">
    <source>
        <dbReference type="ARBA" id="ARBA00022989"/>
    </source>
</evidence>
<keyword evidence="4 9" id="KW-1133">Transmembrane helix</keyword>
<keyword evidence="13" id="KW-1185">Reference proteome</keyword>
<gene>
    <name evidence="12" type="ORF">LTR84_001888</name>
</gene>
<dbReference type="SUPFAM" id="SSF81340">
    <property type="entry name" value="Clc chloride channel"/>
    <property type="match status" value="1"/>
</dbReference>
<keyword evidence="2 9" id="KW-0813">Transport</keyword>
<dbReference type="GO" id="GO:0005247">
    <property type="term" value="F:voltage-gated chloride channel activity"/>
    <property type="evidence" value="ECO:0007669"/>
    <property type="project" value="TreeGrafter"/>
</dbReference>
<evidence type="ECO:0000256" key="2">
    <source>
        <dbReference type="ARBA" id="ARBA00022448"/>
    </source>
</evidence>
<dbReference type="InterPro" id="IPR001807">
    <property type="entry name" value="ClC"/>
</dbReference>
<keyword evidence="3 9" id="KW-0812">Transmembrane</keyword>
<dbReference type="EMBL" id="JAVRRD010000011">
    <property type="protein sequence ID" value="KAK5053926.1"/>
    <property type="molecule type" value="Genomic_DNA"/>
</dbReference>
<sequence>MATDEEHAVERTPLLFQDRRLSSIAHEADAVSVISSHVSKEEQVLAETAVGERLPYNDYTTIDWLHDLVKDSYRHRSIHGGNGLRDSLASAFDSCQGWIAAALIGTLTACVAFLVDIAVATVSDWKTGYCRTNIFASREFCCSKSTSPFNSLDEAGETCPAWRNWSNNYWYGFGVYVAFALLFGIISGTVTLTTKRALPATAPGSGDRGPLQKQPNAGDDALDGDISPAPMGKSIYMAAGSGIPEIKTILSGFVIPHFLDFKVLVVKAVGSTFAVSTGMCLGKEGPFVHISTCVAYLVGTRFPKYRENGRKLREILAAGCSSGLSVAFGAPIGGVLFSYEEIATYFPRKVLWRAFICSLFAAMTLKALNPTGTGKLVLFETNYGTTYQPYHYAVFVVLGIAGGVFGGVFCKANFFWSRNFRKYNIIKNYPVFEVFLVVLATAVLQYPNPLTREPGDIIIKNLLVDCSDDSRLSYVCVQEQDHEPTPSYLGWLLYGTLVKLVLTIITFGIKVPSGIIIPALDGGAFFGRFIGQVPFLADTISPGIFAMVGAGAFLAGVSRMTISLAVIMFELTGELEFIVPNMIGIMVAKWVADALESNGVYDLAQTVLGHPFLDLDHSMKLVQSEAYLVEELIPPAQTMHEITVDVPDSGLVPRTLLTEKLQQLRRRGLMDAGLVLVRMTMLQGYLAEGELEFGLETVGQKFPAQGLVRLLPSTSSHELVRHEGEFDMSQFVDRTPLSISAKAPMEYAVEMFGKLGLRHLCVIEDGSGKLVGVIIKKRLVVWLEGLKH</sequence>
<evidence type="ECO:0000256" key="8">
    <source>
        <dbReference type="PROSITE-ProRule" id="PRU00703"/>
    </source>
</evidence>
<feature type="transmembrane region" description="Helical" evidence="9">
    <location>
        <begin position="543"/>
        <end position="569"/>
    </location>
</feature>
<dbReference type="Gene3D" id="1.10.3080.10">
    <property type="entry name" value="Clc chloride channel"/>
    <property type="match status" value="1"/>
</dbReference>
<dbReference type="PRINTS" id="PR00762">
    <property type="entry name" value="CLCHANNEL"/>
</dbReference>
<keyword evidence="5 9" id="KW-0406">Ion transport</keyword>
<keyword evidence="8" id="KW-0129">CBS domain</keyword>
<keyword evidence="6 9" id="KW-0472">Membrane</keyword>
<evidence type="ECO:0000256" key="9">
    <source>
        <dbReference type="RuleBase" id="RU361221"/>
    </source>
</evidence>
<evidence type="ECO:0000256" key="10">
    <source>
        <dbReference type="SAM" id="MobiDB-lite"/>
    </source>
</evidence>
<dbReference type="InterPro" id="IPR000644">
    <property type="entry name" value="CBS_dom"/>
</dbReference>
<evidence type="ECO:0000256" key="5">
    <source>
        <dbReference type="ARBA" id="ARBA00023065"/>
    </source>
</evidence>
<evidence type="ECO:0000256" key="6">
    <source>
        <dbReference type="ARBA" id="ARBA00023136"/>
    </source>
</evidence>
<dbReference type="PROSITE" id="PS51371">
    <property type="entry name" value="CBS"/>
    <property type="match status" value="1"/>
</dbReference>
<dbReference type="GO" id="GO:0005886">
    <property type="term" value="C:plasma membrane"/>
    <property type="evidence" value="ECO:0007669"/>
    <property type="project" value="TreeGrafter"/>
</dbReference>
<evidence type="ECO:0000256" key="1">
    <source>
        <dbReference type="ARBA" id="ARBA00004141"/>
    </source>
</evidence>
<comment type="similarity">
    <text evidence="9">Belongs to the chloride channel (TC 2.A.49) family.</text>
</comment>
<dbReference type="SUPFAM" id="SSF54631">
    <property type="entry name" value="CBS-domain pair"/>
    <property type="match status" value="1"/>
</dbReference>
<comment type="subcellular location">
    <subcellularLocation>
        <location evidence="1 9">Membrane</location>
        <topology evidence="1 9">Multi-pass membrane protein</topology>
    </subcellularLocation>
</comment>
<feature type="transmembrane region" description="Helical" evidence="9">
    <location>
        <begin position="170"/>
        <end position="192"/>
    </location>
</feature>
<dbReference type="InterPro" id="IPR014743">
    <property type="entry name" value="Cl-channel_core"/>
</dbReference>
<protein>
    <recommendedName>
        <fullName evidence="9">Chloride channel protein</fullName>
    </recommendedName>
</protein>
<comment type="caution">
    <text evidence="9">Lacks conserved residue(s) required for the propagation of feature annotation.</text>
</comment>
<dbReference type="Proteomes" id="UP001358417">
    <property type="component" value="Unassembled WGS sequence"/>
</dbReference>
<evidence type="ECO:0000313" key="12">
    <source>
        <dbReference type="EMBL" id="KAK5053926.1"/>
    </source>
</evidence>
<dbReference type="AlphaFoldDB" id="A0AAV9NBT3"/>
<dbReference type="CDD" id="cd03684">
    <property type="entry name" value="ClC_3_like"/>
    <property type="match status" value="1"/>
</dbReference>
<feature type="domain" description="CBS" evidence="11">
    <location>
        <begin position="728"/>
        <end position="788"/>
    </location>
</feature>
<dbReference type="InterPro" id="IPR046342">
    <property type="entry name" value="CBS_dom_sf"/>
</dbReference>
<feature type="transmembrane region" description="Helical" evidence="9">
    <location>
        <begin position="98"/>
        <end position="119"/>
    </location>
</feature>
<organism evidence="12 13">
    <name type="scientific">Exophiala bonariae</name>
    <dbReference type="NCBI Taxonomy" id="1690606"/>
    <lineage>
        <taxon>Eukaryota</taxon>
        <taxon>Fungi</taxon>
        <taxon>Dikarya</taxon>
        <taxon>Ascomycota</taxon>
        <taxon>Pezizomycotina</taxon>
        <taxon>Eurotiomycetes</taxon>
        <taxon>Chaetothyriomycetidae</taxon>
        <taxon>Chaetothyriales</taxon>
        <taxon>Herpotrichiellaceae</taxon>
        <taxon>Exophiala</taxon>
    </lineage>
</organism>
<name>A0AAV9NBT3_9EURO</name>